<dbReference type="GO" id="GO:0006152">
    <property type="term" value="P:purine nucleoside catabolic process"/>
    <property type="evidence" value="ECO:0007669"/>
    <property type="project" value="TreeGrafter"/>
</dbReference>
<protein>
    <recommendedName>
        <fullName evidence="3">Inosine/uridine-preferring nucleoside hydrolase domain-containing protein</fullName>
    </recommendedName>
</protein>
<feature type="domain" description="Inosine/uridine-preferring nucleoside hydrolase" evidence="3">
    <location>
        <begin position="23"/>
        <end position="280"/>
    </location>
</feature>
<dbReference type="PANTHER" id="PTHR12304">
    <property type="entry name" value="INOSINE-URIDINE PREFERRING NUCLEOSIDE HYDROLASE"/>
    <property type="match status" value="1"/>
</dbReference>
<dbReference type="PANTHER" id="PTHR12304:SF4">
    <property type="entry name" value="URIDINE NUCLEOSIDASE"/>
    <property type="match status" value="1"/>
</dbReference>
<keyword evidence="1" id="KW-0378">Hydrolase</keyword>
<dbReference type="Pfam" id="PF01156">
    <property type="entry name" value="IU_nuc_hydro"/>
    <property type="match status" value="1"/>
</dbReference>
<reference evidence="4 5" key="1">
    <citation type="submission" date="2019-03" db="EMBL/GenBank/DDBJ databases">
        <title>Ramlibacter rhizophilus CCTCC AB2015357, whole genome shotgun sequence.</title>
        <authorList>
            <person name="Zhang X."/>
            <person name="Feng G."/>
            <person name="Zhu H."/>
        </authorList>
    </citation>
    <scope>NUCLEOTIDE SEQUENCE [LARGE SCALE GENOMIC DNA]</scope>
    <source>
        <strain evidence="4 5">CCTCC AB2015357</strain>
    </source>
</reference>
<evidence type="ECO:0000313" key="4">
    <source>
        <dbReference type="EMBL" id="TFZ01050.1"/>
    </source>
</evidence>
<evidence type="ECO:0000313" key="5">
    <source>
        <dbReference type="Proteomes" id="UP000297564"/>
    </source>
</evidence>
<dbReference type="GO" id="GO:0005829">
    <property type="term" value="C:cytosol"/>
    <property type="evidence" value="ECO:0007669"/>
    <property type="project" value="TreeGrafter"/>
</dbReference>
<dbReference type="RefSeq" id="WP_135284347.1">
    <property type="nucleotide sequence ID" value="NZ_SMLL01000003.1"/>
</dbReference>
<sequence length="324" mass="35593">MTPTPDDDWTTARLAPPTGPVRLVIDTDAANEIDDQFALAWALRAPERLRLEAVYAAPFSFAHRRAQYPRAPHDAAPFCTPELGMRRSLDEIHRVFSLLDAPSGGRVFAGSPGYLPAPGKPLRSEAAEHLVALARATPPGEPLYVAALGCVTNIASALLLAPDIARRIVVVWTSGYPSHAPQVNDSFNLEQDLPATRQLLDSGVPLVYLPGFHVGAQLRLSRAEADRHVRGRGRIGDYLHALFTDNPLWAITGRPRADSHSWVIWDLICIAWLLEPAWVPSSLLRTPAVDDALRWQAAPGRALMREAHAVDRDGIFNDFFARLP</sequence>
<dbReference type="Proteomes" id="UP000297564">
    <property type="component" value="Unassembled WGS sequence"/>
</dbReference>
<evidence type="ECO:0000259" key="3">
    <source>
        <dbReference type="Pfam" id="PF01156"/>
    </source>
</evidence>
<keyword evidence="5" id="KW-1185">Reference proteome</keyword>
<comment type="caution">
    <text evidence="4">The sequence shown here is derived from an EMBL/GenBank/DDBJ whole genome shotgun (WGS) entry which is preliminary data.</text>
</comment>
<name>A0A4Z0BRL8_9BURK</name>
<accession>A0A4Z0BRL8</accession>
<dbReference type="OrthoDB" id="2530052at2"/>
<keyword evidence="2" id="KW-0326">Glycosidase</keyword>
<dbReference type="InterPro" id="IPR036452">
    <property type="entry name" value="Ribo_hydro-like"/>
</dbReference>
<dbReference type="InterPro" id="IPR023186">
    <property type="entry name" value="IUNH"/>
</dbReference>
<dbReference type="Gene3D" id="3.90.245.10">
    <property type="entry name" value="Ribonucleoside hydrolase-like"/>
    <property type="match status" value="1"/>
</dbReference>
<dbReference type="InterPro" id="IPR001910">
    <property type="entry name" value="Inosine/uridine_hydrolase_dom"/>
</dbReference>
<dbReference type="AlphaFoldDB" id="A0A4Z0BRL8"/>
<evidence type="ECO:0000256" key="1">
    <source>
        <dbReference type="ARBA" id="ARBA00022801"/>
    </source>
</evidence>
<gene>
    <name evidence="4" type="ORF">EZ242_06545</name>
</gene>
<dbReference type="GO" id="GO:0008477">
    <property type="term" value="F:purine nucleosidase activity"/>
    <property type="evidence" value="ECO:0007669"/>
    <property type="project" value="TreeGrafter"/>
</dbReference>
<organism evidence="4 5">
    <name type="scientific">Ramlibacter rhizophilus</name>
    <dbReference type="NCBI Taxonomy" id="1781167"/>
    <lineage>
        <taxon>Bacteria</taxon>
        <taxon>Pseudomonadati</taxon>
        <taxon>Pseudomonadota</taxon>
        <taxon>Betaproteobacteria</taxon>
        <taxon>Burkholderiales</taxon>
        <taxon>Comamonadaceae</taxon>
        <taxon>Ramlibacter</taxon>
    </lineage>
</organism>
<proteinExistence type="predicted"/>
<dbReference type="SUPFAM" id="SSF53590">
    <property type="entry name" value="Nucleoside hydrolase"/>
    <property type="match status" value="1"/>
</dbReference>
<evidence type="ECO:0000256" key="2">
    <source>
        <dbReference type="ARBA" id="ARBA00023295"/>
    </source>
</evidence>
<dbReference type="EMBL" id="SMLL01000003">
    <property type="protein sequence ID" value="TFZ01050.1"/>
    <property type="molecule type" value="Genomic_DNA"/>
</dbReference>